<dbReference type="Gene3D" id="2.30.30.280">
    <property type="entry name" value="Adenine nucleotide alpha hydrolases-like domains"/>
    <property type="match status" value="1"/>
</dbReference>
<sequence length="479" mass="54441">MKICVGLSGGVDSSVAAYLLKKAGYDVFALFMQNWHDTTGTLHGDCEWEEDRFVAEMVARKIGIPFYFVDLSKEYRERVVDYMFDEYSKGRTPNPDVLCNREIKFDAFLKCAQKLGADYVATGHYCRKDEITGPDGKPVYRIFAGSDPNKDQSYFLCQLTQAQLSRAMFPIGDLAKPEVRRIAHEADLPSADKKDSQGICFVGKVDLPTFLQQKLLPVEGDVVEVYDAYFQDNEQYRFIHDILLSLKNGPLSGDVQMITDYVSETRSLKVNDPVHEHSIEGDPANEGGCSALSPFSEEKIRVLSDDDFMKLASPIRYDIRFETETYRSGKKHIKKTRYKENPYGKIVGRHDGAQFYTIGQRKGLNIGGHKDSVFVIETDIPSNIIYVGEGHTHKGLSRSCLRIAPEDIHWIREDIPMTVGEIRRYRVRIRYRQPLQDATLIMRSNGLYILFDTPQRGITPGQFAVWYDRDEMVGSGVIG</sequence>
<dbReference type="InterPro" id="IPR046885">
    <property type="entry name" value="MnmA-like_C"/>
</dbReference>
<dbReference type="Gene3D" id="2.40.30.10">
    <property type="entry name" value="Translation factors"/>
    <property type="match status" value="1"/>
</dbReference>
<feature type="site" description="Interaction with tRNA" evidence="9">
    <location>
        <position position="462"/>
    </location>
</feature>
<reference evidence="12" key="2">
    <citation type="journal article" date="2021" name="PeerJ">
        <title>Extensive microbial diversity within the chicken gut microbiome revealed by metagenomics and culture.</title>
        <authorList>
            <person name="Gilroy R."/>
            <person name="Ravi A."/>
            <person name="Getino M."/>
            <person name="Pursley I."/>
            <person name="Horton D.L."/>
            <person name="Alikhan N.F."/>
            <person name="Baker D."/>
            <person name="Gharbi K."/>
            <person name="Hall N."/>
            <person name="Watson M."/>
            <person name="Adriaenssens E.M."/>
            <person name="Foster-Nyarko E."/>
            <person name="Jarju S."/>
            <person name="Secka A."/>
            <person name="Antonio M."/>
            <person name="Oren A."/>
            <person name="Chaudhuri R.R."/>
            <person name="La Ragione R."/>
            <person name="Hildebrand F."/>
            <person name="Pallen M.J."/>
        </authorList>
    </citation>
    <scope>NUCLEOTIDE SEQUENCE</scope>
    <source>
        <strain evidence="12">G3-8215</strain>
    </source>
</reference>
<evidence type="ECO:0000256" key="6">
    <source>
        <dbReference type="ARBA" id="ARBA00022884"/>
    </source>
</evidence>
<feature type="region of interest" description="Interaction with tRNA" evidence="9">
    <location>
        <begin position="430"/>
        <end position="431"/>
    </location>
</feature>
<dbReference type="PANTHER" id="PTHR11933">
    <property type="entry name" value="TRNA 5-METHYLAMINOMETHYL-2-THIOURIDYLATE -METHYLTRANSFERASE"/>
    <property type="match status" value="1"/>
</dbReference>
<dbReference type="CDD" id="cd01998">
    <property type="entry name" value="MnmA_TRMU-like"/>
    <property type="match status" value="1"/>
</dbReference>
<keyword evidence="5 9" id="KW-0067">ATP-binding</keyword>
<evidence type="ECO:0000256" key="5">
    <source>
        <dbReference type="ARBA" id="ARBA00022840"/>
    </source>
</evidence>
<feature type="region of interest" description="Interaction with tRNA" evidence="9">
    <location>
        <begin position="150"/>
        <end position="152"/>
    </location>
</feature>
<dbReference type="NCBIfam" id="TIGR00420">
    <property type="entry name" value="trmU"/>
    <property type="match status" value="1"/>
</dbReference>
<dbReference type="Pfam" id="PF03054">
    <property type="entry name" value="tRNA_Me_trans"/>
    <property type="match status" value="1"/>
</dbReference>
<dbReference type="Gene3D" id="3.40.50.620">
    <property type="entry name" value="HUPs"/>
    <property type="match status" value="1"/>
</dbReference>
<feature type="region of interest" description="Interaction with target base in tRNA" evidence="9">
    <location>
        <begin position="94"/>
        <end position="96"/>
    </location>
</feature>
<dbReference type="InterPro" id="IPR023382">
    <property type="entry name" value="MnmA-like_central_sf"/>
</dbReference>
<reference evidence="12" key="1">
    <citation type="submission" date="2020-10" db="EMBL/GenBank/DDBJ databases">
        <authorList>
            <person name="Gilroy R."/>
        </authorList>
    </citation>
    <scope>NUCLEOTIDE SEQUENCE</scope>
    <source>
        <strain evidence="12">G3-8215</strain>
    </source>
</reference>
<dbReference type="Pfam" id="PF20259">
    <property type="entry name" value="tRNA_Me_trans_M"/>
    <property type="match status" value="1"/>
</dbReference>
<keyword evidence="1 9" id="KW-0820">tRNA-binding</keyword>
<dbReference type="GO" id="GO:0005524">
    <property type="term" value="F:ATP binding"/>
    <property type="evidence" value="ECO:0007669"/>
    <property type="project" value="UniProtKB-KW"/>
</dbReference>
<dbReference type="SUPFAM" id="SSF52402">
    <property type="entry name" value="Adenine nucleotide alpha hydrolases-like"/>
    <property type="match status" value="1"/>
</dbReference>
<dbReference type="EMBL" id="JADILV010000004">
    <property type="protein sequence ID" value="MBO8482581.1"/>
    <property type="molecule type" value="Genomic_DNA"/>
</dbReference>
<name>A0A940DQS6_9BACT</name>
<feature type="active site" description="Cysteine persulfide intermediate" evidence="9">
    <location>
        <position position="200"/>
    </location>
</feature>
<evidence type="ECO:0000256" key="1">
    <source>
        <dbReference type="ARBA" id="ARBA00022555"/>
    </source>
</evidence>
<proteinExistence type="inferred from homology"/>
<gene>
    <name evidence="9 12" type="primary">mnmA</name>
    <name evidence="12" type="ORF">IAB75_00445</name>
</gene>
<evidence type="ECO:0000259" key="11">
    <source>
        <dbReference type="Pfam" id="PF20259"/>
    </source>
</evidence>
<dbReference type="AlphaFoldDB" id="A0A940DQS6"/>
<dbReference type="FunFam" id="3.40.50.620:FF:000115">
    <property type="entry name" value="tRNA-specific 2-thiouridylase MnmA"/>
    <property type="match status" value="1"/>
</dbReference>
<feature type="binding site" evidence="9">
    <location>
        <begin position="6"/>
        <end position="13"/>
    </location>
    <ligand>
        <name>ATP</name>
        <dbReference type="ChEBI" id="CHEBI:30616"/>
    </ligand>
</feature>
<comment type="similarity">
    <text evidence="9">Belongs to the MnmA/TRMU family.</text>
</comment>
<feature type="active site" description="Nucleophile" evidence="9">
    <location>
        <position position="99"/>
    </location>
</feature>
<evidence type="ECO:0000256" key="9">
    <source>
        <dbReference type="HAMAP-Rule" id="MF_00144"/>
    </source>
</evidence>
<comment type="function">
    <text evidence="9">Catalyzes the 2-thiolation of uridine at the wobble position (U34) of tRNA, leading to the formation of s(2)U34.</text>
</comment>
<evidence type="ECO:0000313" key="13">
    <source>
        <dbReference type="Proteomes" id="UP000725002"/>
    </source>
</evidence>
<evidence type="ECO:0000256" key="3">
    <source>
        <dbReference type="ARBA" id="ARBA00022694"/>
    </source>
</evidence>
<comment type="caution">
    <text evidence="12">The sequence shown here is derived from an EMBL/GenBank/DDBJ whole genome shotgun (WGS) entry which is preliminary data.</text>
</comment>
<dbReference type="PANTHER" id="PTHR11933:SF5">
    <property type="entry name" value="MITOCHONDRIAL TRNA-SPECIFIC 2-THIOURIDYLASE 1"/>
    <property type="match status" value="1"/>
</dbReference>
<protein>
    <recommendedName>
        <fullName evidence="9">tRNA-specific 2-thiouridylase MnmA</fullName>
        <ecNumber evidence="9">2.8.1.13</ecNumber>
    </recommendedName>
</protein>
<evidence type="ECO:0000313" key="12">
    <source>
        <dbReference type="EMBL" id="MBO8482581.1"/>
    </source>
</evidence>
<feature type="site" description="Interaction with tRNA" evidence="9">
    <location>
        <position position="124"/>
    </location>
</feature>
<keyword evidence="7" id="KW-1015">Disulfide bond</keyword>
<accession>A0A940DQS6</accession>
<evidence type="ECO:0000256" key="4">
    <source>
        <dbReference type="ARBA" id="ARBA00022741"/>
    </source>
</evidence>
<keyword evidence="2 9" id="KW-0808">Transferase</keyword>
<dbReference type="InterPro" id="IPR046884">
    <property type="entry name" value="MnmA-like_central"/>
</dbReference>
<dbReference type="Proteomes" id="UP000725002">
    <property type="component" value="Unassembled WGS sequence"/>
</dbReference>
<dbReference type="GO" id="GO:0005737">
    <property type="term" value="C:cytoplasm"/>
    <property type="evidence" value="ECO:0007669"/>
    <property type="project" value="UniProtKB-SubCell"/>
</dbReference>
<evidence type="ECO:0000256" key="7">
    <source>
        <dbReference type="ARBA" id="ARBA00023157"/>
    </source>
</evidence>
<organism evidence="12 13">
    <name type="scientific">Candidatus Cryptobacteroides avicola</name>
    <dbReference type="NCBI Taxonomy" id="2840757"/>
    <lineage>
        <taxon>Bacteria</taxon>
        <taxon>Pseudomonadati</taxon>
        <taxon>Bacteroidota</taxon>
        <taxon>Bacteroidia</taxon>
        <taxon>Bacteroidales</taxon>
        <taxon>Candidatus Cryptobacteroides</taxon>
    </lineage>
</organism>
<dbReference type="GO" id="GO:0002143">
    <property type="term" value="P:tRNA wobble position uridine thiolation"/>
    <property type="evidence" value="ECO:0007669"/>
    <property type="project" value="TreeGrafter"/>
</dbReference>
<dbReference type="EC" id="2.8.1.13" evidence="9"/>
<evidence type="ECO:0000256" key="2">
    <source>
        <dbReference type="ARBA" id="ARBA00022679"/>
    </source>
</evidence>
<dbReference type="NCBIfam" id="NF001138">
    <property type="entry name" value="PRK00143.1"/>
    <property type="match status" value="1"/>
</dbReference>
<comment type="caution">
    <text evidence="9">Lacks conserved residue(s) required for the propagation of feature annotation.</text>
</comment>
<dbReference type="GO" id="GO:0000049">
    <property type="term" value="F:tRNA binding"/>
    <property type="evidence" value="ECO:0007669"/>
    <property type="project" value="UniProtKB-KW"/>
</dbReference>
<feature type="binding site" evidence="9">
    <location>
        <position position="32"/>
    </location>
    <ligand>
        <name>ATP</name>
        <dbReference type="ChEBI" id="CHEBI:30616"/>
    </ligand>
</feature>
<comment type="subcellular location">
    <subcellularLocation>
        <location evidence="9">Cytoplasm</location>
    </subcellularLocation>
</comment>
<dbReference type="GO" id="GO:0103016">
    <property type="term" value="F:tRNA-uridine 2-sulfurtransferase activity"/>
    <property type="evidence" value="ECO:0007669"/>
    <property type="project" value="UniProtKB-EC"/>
</dbReference>
<keyword evidence="9" id="KW-0963">Cytoplasm</keyword>
<dbReference type="HAMAP" id="MF_00144">
    <property type="entry name" value="tRNA_thiouridyl_MnmA"/>
    <property type="match status" value="1"/>
</dbReference>
<evidence type="ECO:0000256" key="8">
    <source>
        <dbReference type="ARBA" id="ARBA00051542"/>
    </source>
</evidence>
<dbReference type="InterPro" id="IPR014729">
    <property type="entry name" value="Rossmann-like_a/b/a_fold"/>
</dbReference>
<keyword evidence="3 9" id="KW-0819">tRNA processing</keyword>
<feature type="binding site" evidence="9">
    <location>
        <position position="123"/>
    </location>
    <ligand>
        <name>ATP</name>
        <dbReference type="ChEBI" id="CHEBI:30616"/>
    </ligand>
</feature>
<dbReference type="InterPro" id="IPR004506">
    <property type="entry name" value="MnmA-like"/>
</dbReference>
<comment type="catalytic activity">
    <reaction evidence="8 9">
        <text>S-sulfanyl-L-cysteinyl-[protein] + uridine(34) in tRNA + AH2 + ATP = 2-thiouridine(34) in tRNA + L-cysteinyl-[protein] + A + AMP + diphosphate + H(+)</text>
        <dbReference type="Rhea" id="RHEA:47032"/>
        <dbReference type="Rhea" id="RHEA-COMP:10131"/>
        <dbReference type="Rhea" id="RHEA-COMP:11726"/>
        <dbReference type="Rhea" id="RHEA-COMP:11727"/>
        <dbReference type="Rhea" id="RHEA-COMP:11728"/>
        <dbReference type="ChEBI" id="CHEBI:13193"/>
        <dbReference type="ChEBI" id="CHEBI:15378"/>
        <dbReference type="ChEBI" id="CHEBI:17499"/>
        <dbReference type="ChEBI" id="CHEBI:29950"/>
        <dbReference type="ChEBI" id="CHEBI:30616"/>
        <dbReference type="ChEBI" id="CHEBI:33019"/>
        <dbReference type="ChEBI" id="CHEBI:61963"/>
        <dbReference type="ChEBI" id="CHEBI:65315"/>
        <dbReference type="ChEBI" id="CHEBI:87170"/>
        <dbReference type="ChEBI" id="CHEBI:456215"/>
        <dbReference type="EC" id="2.8.1.13"/>
    </reaction>
</comment>
<feature type="domain" description="tRNA-specific 2-thiouridylase MnmA-like C-terminal" evidence="10">
    <location>
        <begin position="405"/>
        <end position="478"/>
    </location>
</feature>
<keyword evidence="4 9" id="KW-0547">Nucleotide-binding</keyword>
<keyword evidence="6 9" id="KW-0694">RNA-binding</keyword>
<evidence type="ECO:0000259" key="10">
    <source>
        <dbReference type="Pfam" id="PF20258"/>
    </source>
</evidence>
<dbReference type="Pfam" id="PF20258">
    <property type="entry name" value="tRNA_Me_trans_C"/>
    <property type="match status" value="1"/>
</dbReference>
<feature type="domain" description="tRNA-specific 2-thiouridylase MnmA-like central" evidence="11">
    <location>
        <begin position="344"/>
        <end position="389"/>
    </location>
</feature>